<proteinExistence type="predicted"/>
<accession>A0A0C9N3J3</accession>
<evidence type="ECO:0000313" key="2">
    <source>
        <dbReference type="Proteomes" id="UP000053815"/>
    </source>
</evidence>
<protein>
    <submittedName>
        <fullName evidence="1">Uncharacterized protein</fullName>
    </submittedName>
</protein>
<name>A0A0C9N3J3_9FUNG</name>
<reference evidence="1" key="1">
    <citation type="submission" date="2014-09" db="EMBL/GenBank/DDBJ databases">
        <title>Draft genome sequence of an oleaginous Mucoromycotina fungus Mucor ambiguus NBRC6742.</title>
        <authorList>
            <person name="Takeda I."/>
            <person name="Yamane N."/>
            <person name="Morita T."/>
            <person name="Tamano K."/>
            <person name="Machida M."/>
            <person name="Baker S."/>
            <person name="Koike H."/>
        </authorList>
    </citation>
    <scope>NUCLEOTIDE SEQUENCE</scope>
    <source>
        <strain evidence="1">NBRC 6742</strain>
    </source>
</reference>
<dbReference type="OrthoDB" id="2258850at2759"/>
<dbReference type="Proteomes" id="UP000053815">
    <property type="component" value="Unassembled WGS sequence"/>
</dbReference>
<evidence type="ECO:0000313" key="1">
    <source>
        <dbReference type="EMBL" id="GAN10627.1"/>
    </source>
</evidence>
<dbReference type="EMBL" id="DF836667">
    <property type="protein sequence ID" value="GAN10627.1"/>
    <property type="molecule type" value="Genomic_DNA"/>
</dbReference>
<dbReference type="AlphaFoldDB" id="A0A0C9N3J3"/>
<sequence length="432" mass="50460">MSSTLPSTLFSSKKSFAQILPSMLNHLSHVEEISQHLTTDLELFKQYGILFIEQLSGQTTDLKPIIVLSCFNRYIIQYLTDNEKSLKDVVDEARLIMFSYCLKIRNTRQDLDDIEIYHVLYSVLDQCAPSNTLSWQEELDMLSLTKERKMLQDCDDLIEHYICNPHDYPAAILDDDQDLRRVIRFSLFNILFESKMKRLQLKNDKRFAFSDAWTRLLKHASNSPSHTEFNIVVQLTENALWNIQAEHLDVPSLQKTAINTHPIVFCNQQEYETTLRECLKSLQVAHTMYMSTIVYSMIQLIRYARESYNDDNQVSSLWNSNKIEAKSDPFKFQGHINQMSQAIWFELYQSLLADAVFETLPCEESPIMARLLKVIACYIQFRLALKIPYTEFPMSIWDHYHLQRSIFLKSTGITDNTLLIEKMVFTSTCALF</sequence>
<keyword evidence="2" id="KW-1185">Reference proteome</keyword>
<gene>
    <name evidence="1" type="ORF">MAM1_0378d10171</name>
</gene>
<organism evidence="1">
    <name type="scientific">Mucor ambiguus</name>
    <dbReference type="NCBI Taxonomy" id="91626"/>
    <lineage>
        <taxon>Eukaryota</taxon>
        <taxon>Fungi</taxon>
        <taxon>Fungi incertae sedis</taxon>
        <taxon>Mucoromycota</taxon>
        <taxon>Mucoromycotina</taxon>
        <taxon>Mucoromycetes</taxon>
        <taxon>Mucorales</taxon>
        <taxon>Mucorineae</taxon>
        <taxon>Mucoraceae</taxon>
        <taxon>Mucor</taxon>
    </lineage>
</organism>